<evidence type="ECO:0000313" key="1">
    <source>
        <dbReference type="EMBL" id="VDP65203.1"/>
    </source>
</evidence>
<accession>A0A183PIM3</accession>
<organism evidence="1 2">
    <name type="scientific">Schistosoma mattheei</name>
    <dbReference type="NCBI Taxonomy" id="31246"/>
    <lineage>
        <taxon>Eukaryota</taxon>
        <taxon>Metazoa</taxon>
        <taxon>Spiralia</taxon>
        <taxon>Lophotrochozoa</taxon>
        <taxon>Platyhelminthes</taxon>
        <taxon>Trematoda</taxon>
        <taxon>Digenea</taxon>
        <taxon>Strigeidida</taxon>
        <taxon>Schistosomatoidea</taxon>
        <taxon>Schistosomatidae</taxon>
        <taxon>Schistosoma</taxon>
    </lineage>
</organism>
<gene>
    <name evidence="1" type="ORF">SMTD_LOCUS14209</name>
</gene>
<reference evidence="1 2" key="1">
    <citation type="submission" date="2018-11" db="EMBL/GenBank/DDBJ databases">
        <authorList>
            <consortium name="Pathogen Informatics"/>
        </authorList>
    </citation>
    <scope>NUCLEOTIDE SEQUENCE [LARGE SCALE GENOMIC DNA]</scope>
    <source>
        <strain>Denwood</strain>
        <strain evidence="2">Zambia</strain>
    </source>
</reference>
<dbReference type="EMBL" id="UZAL01034381">
    <property type="protein sequence ID" value="VDP65203.1"/>
    <property type="molecule type" value="Genomic_DNA"/>
</dbReference>
<sequence>MCDHTWYLMDQLRVFDIEYNIDQHPPFVCNYKYEATWNHVFDRMYDTNTFLLPSF</sequence>
<proteinExistence type="predicted"/>
<name>A0A183PIM3_9TREM</name>
<protein>
    <submittedName>
        <fullName evidence="1">Uncharacterized protein</fullName>
    </submittedName>
</protein>
<evidence type="ECO:0000313" key="2">
    <source>
        <dbReference type="Proteomes" id="UP000269396"/>
    </source>
</evidence>
<dbReference type="Proteomes" id="UP000269396">
    <property type="component" value="Unassembled WGS sequence"/>
</dbReference>
<keyword evidence="2" id="KW-1185">Reference proteome</keyword>
<dbReference type="AlphaFoldDB" id="A0A183PIM3"/>